<gene>
    <name evidence="8" type="ORF">A8708_26825</name>
</gene>
<dbReference type="InterPro" id="IPR027304">
    <property type="entry name" value="Trigger_fact/SurA_dom_sf"/>
</dbReference>
<evidence type="ECO:0000256" key="5">
    <source>
        <dbReference type="ARBA" id="ARBA00023235"/>
    </source>
</evidence>
<dbReference type="InterPro" id="IPR000297">
    <property type="entry name" value="PPIase_PpiC"/>
</dbReference>
<evidence type="ECO:0000313" key="8">
    <source>
        <dbReference type="EMBL" id="OAS19325.1"/>
    </source>
</evidence>
<evidence type="ECO:0000313" key="9">
    <source>
        <dbReference type="Proteomes" id="UP000078454"/>
    </source>
</evidence>
<keyword evidence="3" id="KW-0732">Signal</keyword>
<dbReference type="PANTHER" id="PTHR47245:SF1">
    <property type="entry name" value="FOLDASE PROTEIN PRSA"/>
    <property type="match status" value="1"/>
</dbReference>
<evidence type="ECO:0000256" key="2">
    <source>
        <dbReference type="ARBA" id="ARBA00013194"/>
    </source>
</evidence>
<feature type="domain" description="PpiC" evidence="7">
    <location>
        <begin position="180"/>
        <end position="311"/>
    </location>
</feature>
<dbReference type="RefSeq" id="WP_068663723.1">
    <property type="nucleotide sequence ID" value="NZ_LYPB01000058.1"/>
</dbReference>
<dbReference type="EMBL" id="LYPB01000058">
    <property type="protein sequence ID" value="OAS19325.1"/>
    <property type="molecule type" value="Genomic_DNA"/>
</dbReference>
<evidence type="ECO:0000256" key="6">
    <source>
        <dbReference type="SAM" id="Phobius"/>
    </source>
</evidence>
<comment type="caution">
    <text evidence="8">The sequence shown here is derived from an EMBL/GenBank/DDBJ whole genome shotgun (WGS) entry which is preliminary data.</text>
</comment>
<keyword evidence="4" id="KW-0697">Rotamase</keyword>
<protein>
    <recommendedName>
        <fullName evidence="2">peptidylprolyl isomerase</fullName>
        <ecNumber evidence="2">5.2.1.8</ecNumber>
    </recommendedName>
</protein>
<keyword evidence="9" id="KW-1185">Reference proteome</keyword>
<dbReference type="EC" id="5.2.1.8" evidence="2"/>
<dbReference type="AlphaFoldDB" id="A0A198AE18"/>
<keyword evidence="5" id="KW-0413">Isomerase</keyword>
<reference evidence="8 9" key="1">
    <citation type="submission" date="2016-05" db="EMBL/GenBank/DDBJ databases">
        <title>Paenibacillus sp. 1ZS3-15 nov., isolated from the rhizosphere soil.</title>
        <authorList>
            <person name="Zhang X.X."/>
            <person name="Zhang J."/>
        </authorList>
    </citation>
    <scope>NUCLEOTIDE SEQUENCE [LARGE SCALE GENOMIC DNA]</scope>
    <source>
        <strain evidence="8 9">1ZS3-15</strain>
    </source>
</reference>
<dbReference type="Pfam" id="PF13145">
    <property type="entry name" value="Rotamase_2"/>
    <property type="match status" value="1"/>
</dbReference>
<dbReference type="InterPro" id="IPR050245">
    <property type="entry name" value="PrsA_foldase"/>
</dbReference>
<evidence type="ECO:0000256" key="1">
    <source>
        <dbReference type="ARBA" id="ARBA00000971"/>
    </source>
</evidence>
<comment type="catalytic activity">
    <reaction evidence="1">
        <text>[protein]-peptidylproline (omega=180) = [protein]-peptidylproline (omega=0)</text>
        <dbReference type="Rhea" id="RHEA:16237"/>
        <dbReference type="Rhea" id="RHEA-COMP:10747"/>
        <dbReference type="Rhea" id="RHEA-COMP:10748"/>
        <dbReference type="ChEBI" id="CHEBI:83833"/>
        <dbReference type="ChEBI" id="CHEBI:83834"/>
        <dbReference type="EC" id="5.2.1.8"/>
    </reaction>
</comment>
<evidence type="ECO:0000256" key="4">
    <source>
        <dbReference type="ARBA" id="ARBA00023110"/>
    </source>
</evidence>
<dbReference type="STRING" id="1850517.A8708_26825"/>
<dbReference type="SUPFAM" id="SSF109998">
    <property type="entry name" value="Triger factor/SurA peptide-binding domain-like"/>
    <property type="match status" value="1"/>
</dbReference>
<keyword evidence="6" id="KW-1133">Transmembrane helix</keyword>
<accession>A0A198AE18</accession>
<organism evidence="8 9">
    <name type="scientific">Paenibacillus oryzisoli</name>
    <dbReference type="NCBI Taxonomy" id="1850517"/>
    <lineage>
        <taxon>Bacteria</taxon>
        <taxon>Bacillati</taxon>
        <taxon>Bacillota</taxon>
        <taxon>Bacilli</taxon>
        <taxon>Bacillales</taxon>
        <taxon>Paenibacillaceae</taxon>
        <taxon>Paenibacillus</taxon>
    </lineage>
</organism>
<evidence type="ECO:0000256" key="3">
    <source>
        <dbReference type="ARBA" id="ARBA00022729"/>
    </source>
</evidence>
<name>A0A198AE18_9BACL</name>
<dbReference type="Proteomes" id="UP000078454">
    <property type="component" value="Unassembled WGS sequence"/>
</dbReference>
<proteinExistence type="predicted"/>
<evidence type="ECO:0000259" key="7">
    <source>
        <dbReference type="Pfam" id="PF13145"/>
    </source>
</evidence>
<keyword evidence="6" id="KW-0472">Membrane</keyword>
<sequence>MKGKQRVKKQLASWLLASVLLIGAVVTVAVLSGFQDDSLGRINNSPVDRREFALLLSQQRSQTVQYYKKQYNAAVNETFWTTAYEGVTPADYAKQAALNQMTEYRVQQQLAQSNGLEVSADYGQFLQRLREENERRKALLQTGSPIYGPTQYSEWSFYDYIHSNLVIKLKEKLLEGGGGPTEDELKQLYEEHKDNLYRMPDEVTVNVMSFPLGDGNRAVDAVSMLTGGVSFSLVRSELSPYVLKRRADGEGILLGGAGTEDRSDVEERLLKAALQLQKGEALHIDFANYTTVIQLVSKTDKHSLPFDKVKDVILREWTDQWFEQQIEQLKKQAKVELNQRNYRSIKVAE</sequence>
<dbReference type="GO" id="GO:0003755">
    <property type="term" value="F:peptidyl-prolyl cis-trans isomerase activity"/>
    <property type="evidence" value="ECO:0007669"/>
    <property type="project" value="UniProtKB-KW"/>
</dbReference>
<dbReference type="PANTHER" id="PTHR47245">
    <property type="entry name" value="PEPTIDYLPROLYL ISOMERASE"/>
    <property type="match status" value="1"/>
</dbReference>
<feature type="transmembrane region" description="Helical" evidence="6">
    <location>
        <begin position="12"/>
        <end position="34"/>
    </location>
</feature>
<keyword evidence="6" id="KW-0812">Transmembrane</keyword>